<dbReference type="EMBL" id="LS974202">
    <property type="protein sequence ID" value="SSC13407.1"/>
    <property type="molecule type" value="Genomic_DNA"/>
</dbReference>
<dbReference type="InterPro" id="IPR023367">
    <property type="entry name" value="Peptidase_M42_dom2"/>
</dbReference>
<dbReference type="InterPro" id="IPR051464">
    <property type="entry name" value="Peptidase_M42_aminopept"/>
</dbReference>
<evidence type="ECO:0000256" key="4">
    <source>
        <dbReference type="ARBA" id="ARBA00022723"/>
    </source>
</evidence>
<evidence type="ECO:0000256" key="3">
    <source>
        <dbReference type="ARBA" id="ARBA00022670"/>
    </source>
</evidence>
<dbReference type="Gene3D" id="3.40.630.10">
    <property type="entry name" value="Zn peptidases"/>
    <property type="match status" value="1"/>
</dbReference>
<keyword evidence="2" id="KW-0031">Aminopeptidase</keyword>
<comment type="cofactor">
    <cofactor evidence="8">
        <name>a divalent metal cation</name>
        <dbReference type="ChEBI" id="CHEBI:60240"/>
    </cofactor>
    <text evidence="8">Binds 2 divalent metal cations per subunit.</text>
</comment>
<evidence type="ECO:0000313" key="9">
    <source>
        <dbReference type="EMBL" id="SSC13407.1"/>
    </source>
</evidence>
<evidence type="ECO:0000256" key="5">
    <source>
        <dbReference type="ARBA" id="ARBA00022801"/>
    </source>
</evidence>
<accession>A0A7Z7LH87</accession>
<feature type="active site" description="Proton acceptor" evidence="7">
    <location>
        <position position="202"/>
    </location>
</feature>
<evidence type="ECO:0000256" key="2">
    <source>
        <dbReference type="ARBA" id="ARBA00022438"/>
    </source>
</evidence>
<dbReference type="SUPFAM" id="SSF53187">
    <property type="entry name" value="Zn-dependent exopeptidases"/>
    <property type="match status" value="1"/>
</dbReference>
<keyword evidence="5" id="KW-0378">Hydrolase</keyword>
<organism evidence="9 10">
    <name type="scientific">Mesotoga infera</name>
    <dbReference type="NCBI Taxonomy" id="1236046"/>
    <lineage>
        <taxon>Bacteria</taxon>
        <taxon>Thermotogati</taxon>
        <taxon>Thermotogota</taxon>
        <taxon>Thermotogae</taxon>
        <taxon>Kosmotogales</taxon>
        <taxon>Kosmotogaceae</taxon>
        <taxon>Mesotoga</taxon>
    </lineage>
</organism>
<dbReference type="GO" id="GO:0006508">
    <property type="term" value="P:proteolysis"/>
    <property type="evidence" value="ECO:0007669"/>
    <property type="project" value="UniProtKB-KW"/>
</dbReference>
<evidence type="ECO:0000256" key="6">
    <source>
        <dbReference type="PIRNR" id="PIRNR001123"/>
    </source>
</evidence>
<feature type="binding site" evidence="8">
    <location>
        <position position="225"/>
    </location>
    <ligand>
        <name>Zn(2+)</name>
        <dbReference type="ChEBI" id="CHEBI:29105"/>
        <label>1</label>
    </ligand>
</feature>
<gene>
    <name evidence="9" type="ORF">MESINF_1967</name>
</gene>
<dbReference type="InterPro" id="IPR008007">
    <property type="entry name" value="Peptidase_M42"/>
</dbReference>
<dbReference type="KEGG" id="minf:MESINF_1967"/>
<dbReference type="PANTHER" id="PTHR32481:SF0">
    <property type="entry name" value="AMINOPEPTIDASE YPDE-RELATED"/>
    <property type="match status" value="1"/>
</dbReference>
<evidence type="ECO:0000256" key="8">
    <source>
        <dbReference type="PIRSR" id="PIRSR001123-2"/>
    </source>
</evidence>
<evidence type="ECO:0000256" key="1">
    <source>
        <dbReference type="ARBA" id="ARBA00006272"/>
    </source>
</evidence>
<keyword evidence="4 8" id="KW-0479">Metal-binding</keyword>
<dbReference type="Proteomes" id="UP000250796">
    <property type="component" value="Chromosome MESINF"/>
</dbReference>
<protein>
    <submittedName>
        <fullName evidence="9">Peptidase M42 family protein</fullName>
    </submittedName>
</protein>
<reference evidence="9 10" key="1">
    <citation type="submission" date="2017-01" db="EMBL/GenBank/DDBJ databases">
        <authorList>
            <person name="Erauso G."/>
        </authorList>
    </citation>
    <scope>NUCLEOTIDE SEQUENCE [LARGE SCALE GENOMIC DNA]</scope>
    <source>
        <strain evidence="9">MESINF1</strain>
    </source>
</reference>
<feature type="binding site" evidence="8">
    <location>
        <position position="60"/>
    </location>
    <ligand>
        <name>Zn(2+)</name>
        <dbReference type="ChEBI" id="CHEBI:29105"/>
        <label>1</label>
    </ligand>
</feature>
<dbReference type="PIRSF" id="PIRSF001123">
    <property type="entry name" value="PepA_GA"/>
    <property type="match status" value="1"/>
</dbReference>
<dbReference type="GO" id="GO:0046872">
    <property type="term" value="F:metal ion binding"/>
    <property type="evidence" value="ECO:0007669"/>
    <property type="project" value="UniProtKB-UniRule"/>
</dbReference>
<dbReference type="GO" id="GO:0004177">
    <property type="term" value="F:aminopeptidase activity"/>
    <property type="evidence" value="ECO:0007669"/>
    <property type="project" value="UniProtKB-UniRule"/>
</dbReference>
<feature type="binding site" evidence="8">
    <location>
        <position position="305"/>
    </location>
    <ligand>
        <name>Zn(2+)</name>
        <dbReference type="ChEBI" id="CHEBI:29105"/>
        <label>2</label>
    </ligand>
</feature>
<dbReference type="SUPFAM" id="SSF101821">
    <property type="entry name" value="Aminopeptidase/glucanase lid domain"/>
    <property type="match status" value="1"/>
</dbReference>
<evidence type="ECO:0000256" key="7">
    <source>
        <dbReference type="PIRSR" id="PIRSR001123-1"/>
    </source>
</evidence>
<dbReference type="Gene3D" id="2.40.30.40">
    <property type="entry name" value="Peptidase M42, domain 2"/>
    <property type="match status" value="1"/>
</dbReference>
<keyword evidence="10" id="KW-1185">Reference proteome</keyword>
<name>A0A7Z7LH87_9BACT</name>
<feature type="binding site" evidence="8">
    <location>
        <position position="170"/>
    </location>
    <ligand>
        <name>Zn(2+)</name>
        <dbReference type="ChEBI" id="CHEBI:29105"/>
        <label>2</label>
    </ligand>
</feature>
<dbReference type="RefSeq" id="WP_169699559.1">
    <property type="nucleotide sequence ID" value="NZ_LS974202.1"/>
</dbReference>
<comment type="similarity">
    <text evidence="1 6">Belongs to the peptidase M42 family.</text>
</comment>
<keyword evidence="3" id="KW-0645">Protease</keyword>
<proteinExistence type="inferred from homology"/>
<dbReference type="PANTHER" id="PTHR32481">
    <property type="entry name" value="AMINOPEPTIDASE"/>
    <property type="match status" value="1"/>
</dbReference>
<sequence length="333" mass="36565">MDLDRLTEVVFVPGITGREEMIRSKILEMIPQEIEPQIDDLGNVTIEIGKGEPSIAFAAHMDEIGLLITGVNGDGTLNFKKIGGVPEELLVGRHMDVITSSGESIDGVIGITPPHLREKTDQSCRSLSIDVGSTSKEETESMGIEALDYAVFRKQISILNEKFVAVRSLDDRFGCLALLDLLDLLVKFDLPRRVLFSWTVQEEIGLIGARALSERIKPSLFFPVDSFACCSRLTGDVRPGNGPVLRMSDTSSLGDYQTGRKIVEHARDKGFPLQIGVTGGGTDGIPFQQHGVKMVPLSLAVKNLHSETEYISMDDYDNLVRLMFSLATEFLIP</sequence>
<dbReference type="Pfam" id="PF05343">
    <property type="entry name" value="Peptidase_M42"/>
    <property type="match status" value="1"/>
</dbReference>
<dbReference type="AlphaFoldDB" id="A0A7Z7LH87"/>
<feature type="binding site" evidence="8">
    <location>
        <position position="203"/>
    </location>
    <ligand>
        <name>Zn(2+)</name>
        <dbReference type="ChEBI" id="CHEBI:29105"/>
        <label>2</label>
    </ligand>
</feature>
<evidence type="ECO:0000313" key="10">
    <source>
        <dbReference type="Proteomes" id="UP000250796"/>
    </source>
</evidence>
<feature type="binding site" evidence="8">
    <location>
        <position position="170"/>
    </location>
    <ligand>
        <name>Zn(2+)</name>
        <dbReference type="ChEBI" id="CHEBI:29105"/>
        <label>1</label>
    </ligand>
</feature>